<dbReference type="EMBL" id="JBHTGR010000001">
    <property type="protein sequence ID" value="MFC7745780.1"/>
    <property type="molecule type" value="Genomic_DNA"/>
</dbReference>
<keyword evidence="2" id="KW-1185">Reference proteome</keyword>
<sequence length="416" mass="46500">MHVHNRVSSTANVTSKARTLRPGQIIQGDVVKLYPNQKAQIQLGSQKLMAKLEAPLSSGGKYHFQVQPSEDVVHLRVIGEELPKQETGSTTALLQQLSLKTSKANVNLAQTLVDEKIPFTKEQLKQAFQLLHSHKSDAQAHQTLKGMLSAGLPITESVYKALVSMNTTALSDQLQSLLQQLQENPDPSKLEKQLMYRLTQLLGKGDQVTSPKEQFLSEIKQMLDVTGLTYENQLARNQFHRQGMTLKSMLMQMVSQNDGVLHNQSQQLLHFLNGMQIQSVNETSYAIQANMYLPGAPLQLPGDIQLEFSSNKTESGAINPDSCRILFYLNLTNLNETIIDMHVQKRAVALTIYNDQDQLMTEKASVLRPVLKKGLEAADYKLSAVTFKPIYETKPAGDEAIRTAYQKPYMGVDYHI</sequence>
<dbReference type="Proteomes" id="UP001596620">
    <property type="component" value="Unassembled WGS sequence"/>
</dbReference>
<evidence type="ECO:0000313" key="1">
    <source>
        <dbReference type="EMBL" id="MFC7745780.1"/>
    </source>
</evidence>
<evidence type="ECO:0000313" key="2">
    <source>
        <dbReference type="Proteomes" id="UP001596620"/>
    </source>
</evidence>
<evidence type="ECO:0008006" key="3">
    <source>
        <dbReference type="Google" id="ProtNLM"/>
    </source>
</evidence>
<organism evidence="1 2">
    <name type="scientific">Lentibacillus kimchii</name>
    <dbReference type="NCBI Taxonomy" id="1542911"/>
    <lineage>
        <taxon>Bacteria</taxon>
        <taxon>Bacillati</taxon>
        <taxon>Bacillota</taxon>
        <taxon>Bacilli</taxon>
        <taxon>Bacillales</taxon>
        <taxon>Bacillaceae</taxon>
        <taxon>Lentibacillus</taxon>
    </lineage>
</organism>
<name>A0ABW2UTC5_9BACI</name>
<protein>
    <recommendedName>
        <fullName evidence="3">Flagellar hook-length control protein FliK</fullName>
    </recommendedName>
</protein>
<gene>
    <name evidence="1" type="ORF">ACFQU8_00810</name>
</gene>
<accession>A0ABW2UTC5</accession>
<comment type="caution">
    <text evidence="1">The sequence shown here is derived from an EMBL/GenBank/DDBJ whole genome shotgun (WGS) entry which is preliminary data.</text>
</comment>
<proteinExistence type="predicted"/>
<dbReference type="RefSeq" id="WP_382357252.1">
    <property type="nucleotide sequence ID" value="NZ_JBHTGR010000001.1"/>
</dbReference>
<reference evidence="2" key="1">
    <citation type="journal article" date="2019" name="Int. J. Syst. Evol. Microbiol.">
        <title>The Global Catalogue of Microorganisms (GCM) 10K type strain sequencing project: providing services to taxonomists for standard genome sequencing and annotation.</title>
        <authorList>
            <consortium name="The Broad Institute Genomics Platform"/>
            <consortium name="The Broad Institute Genome Sequencing Center for Infectious Disease"/>
            <person name="Wu L."/>
            <person name="Ma J."/>
        </authorList>
    </citation>
    <scope>NUCLEOTIDE SEQUENCE [LARGE SCALE GENOMIC DNA]</scope>
    <source>
        <strain evidence="2">JCM 30234</strain>
    </source>
</reference>